<keyword evidence="10" id="KW-0521">NADP</keyword>
<dbReference type="PANTHER" id="PTHR43237:SF4">
    <property type="entry name" value="NADP-DEPENDENT MALIC ENZYME"/>
    <property type="match status" value="1"/>
</dbReference>
<dbReference type="InterPro" id="IPR012301">
    <property type="entry name" value="Malic_N_dom"/>
</dbReference>
<dbReference type="GO" id="GO:0051287">
    <property type="term" value="F:NAD binding"/>
    <property type="evidence" value="ECO:0007669"/>
    <property type="project" value="InterPro"/>
</dbReference>
<evidence type="ECO:0000259" key="12">
    <source>
        <dbReference type="SMART" id="SM01274"/>
    </source>
</evidence>
<dbReference type="Gene3D" id="3.40.50.10750">
    <property type="entry name" value="Isocitrate/Isopropylmalate dehydrogenase-like"/>
    <property type="match status" value="1"/>
</dbReference>
<dbReference type="SMART" id="SM01274">
    <property type="entry name" value="malic"/>
    <property type="match status" value="1"/>
</dbReference>
<evidence type="ECO:0000313" key="14">
    <source>
        <dbReference type="Proteomes" id="UP000549457"/>
    </source>
</evidence>
<comment type="caution">
    <text evidence="13">The sequence shown here is derived from an EMBL/GenBank/DDBJ whole genome shotgun (WGS) entry which is preliminary data.</text>
</comment>
<dbReference type="InterPro" id="IPR042112">
    <property type="entry name" value="P_AcTrfase_dom2"/>
</dbReference>
<feature type="binding site" evidence="9">
    <location>
        <position position="136"/>
    </location>
    <ligand>
        <name>a divalent metal cation</name>
        <dbReference type="ChEBI" id="CHEBI:60240"/>
    </ligand>
</feature>
<dbReference type="Gene3D" id="3.40.50.10380">
    <property type="entry name" value="Malic enzyme, N-terminal domain"/>
    <property type="match status" value="1"/>
</dbReference>
<dbReference type="InterPro" id="IPR012302">
    <property type="entry name" value="Malic_NAD-bd"/>
</dbReference>
<accession>A0A840SHA3</accession>
<dbReference type="Pfam" id="PF01515">
    <property type="entry name" value="PTA_PTB"/>
    <property type="match status" value="1"/>
</dbReference>
<feature type="binding site" evidence="9">
    <location>
        <position position="137"/>
    </location>
    <ligand>
        <name>a divalent metal cation</name>
        <dbReference type="ChEBI" id="CHEBI:60240"/>
    </ligand>
</feature>
<reference evidence="13 14" key="1">
    <citation type="submission" date="2020-08" db="EMBL/GenBank/DDBJ databases">
        <title>Genomic Encyclopedia of Type Strains, Phase IV (KMG-IV): sequencing the most valuable type-strain genomes for metagenomic binning, comparative biology and taxonomic classification.</title>
        <authorList>
            <person name="Goeker M."/>
        </authorList>
    </citation>
    <scope>NUCLEOTIDE SEQUENCE [LARGE SCALE GENOMIC DNA]</scope>
    <source>
        <strain evidence="13 14">DSM 101730</strain>
    </source>
</reference>
<proteinExistence type="inferred from homology"/>
<dbReference type="InterPro" id="IPR012188">
    <property type="entry name" value="ME_PTA"/>
</dbReference>
<organism evidence="13 14">
    <name type="scientific">Amaricoccus macauensis</name>
    <dbReference type="NCBI Taxonomy" id="57001"/>
    <lineage>
        <taxon>Bacteria</taxon>
        <taxon>Pseudomonadati</taxon>
        <taxon>Pseudomonadota</taxon>
        <taxon>Alphaproteobacteria</taxon>
        <taxon>Rhodobacterales</taxon>
        <taxon>Paracoccaceae</taxon>
        <taxon>Amaricoccus</taxon>
    </lineage>
</organism>
<comment type="cofactor">
    <cofactor evidence="1">
        <name>Mn(2+)</name>
        <dbReference type="ChEBI" id="CHEBI:29035"/>
    </cofactor>
</comment>
<dbReference type="Pfam" id="PF03949">
    <property type="entry name" value="Malic_M"/>
    <property type="match status" value="1"/>
</dbReference>
<dbReference type="InterPro" id="IPR036291">
    <property type="entry name" value="NAD(P)-bd_dom_sf"/>
</dbReference>
<dbReference type="GO" id="GO:0006108">
    <property type="term" value="P:malate metabolic process"/>
    <property type="evidence" value="ECO:0007669"/>
    <property type="project" value="InterPro"/>
</dbReference>
<dbReference type="InterPro" id="IPR042113">
    <property type="entry name" value="P_AcTrfase_dom1"/>
</dbReference>
<keyword evidence="5 9" id="KW-0479">Metal-binding</keyword>
<dbReference type="InterPro" id="IPR045213">
    <property type="entry name" value="Malic_NAD-bd_bact_type"/>
</dbReference>
<dbReference type="InterPro" id="IPR002505">
    <property type="entry name" value="PTA_PTB"/>
</dbReference>
<comment type="similarity">
    <text evidence="3">In the N-terminal section; belongs to the malic enzymes family.</text>
</comment>
<dbReference type="GO" id="GO:0016746">
    <property type="term" value="F:acyltransferase activity"/>
    <property type="evidence" value="ECO:0007669"/>
    <property type="project" value="InterPro"/>
</dbReference>
<name>A0A840SHA3_9RHOB</name>
<dbReference type="FunFam" id="3.40.50.720:FF:000095">
    <property type="entry name" value="NADP-dependent malic enzyme"/>
    <property type="match status" value="1"/>
</dbReference>
<dbReference type="SUPFAM" id="SSF53659">
    <property type="entry name" value="Isocitrate/Isopropylmalate dehydrogenase-like"/>
    <property type="match status" value="1"/>
</dbReference>
<dbReference type="PANTHER" id="PTHR43237">
    <property type="entry name" value="NADP-DEPENDENT MALIC ENZYME"/>
    <property type="match status" value="1"/>
</dbReference>
<evidence type="ECO:0000313" key="13">
    <source>
        <dbReference type="EMBL" id="MBB5222389.1"/>
    </source>
</evidence>
<feature type="domain" description="Malic enzyme N-terminal" evidence="12">
    <location>
        <begin position="18"/>
        <end position="151"/>
    </location>
</feature>
<dbReference type="SUPFAM" id="SSF51735">
    <property type="entry name" value="NAD(P)-binding Rossmann-fold domains"/>
    <property type="match status" value="1"/>
</dbReference>
<dbReference type="Gene3D" id="3.40.50.10950">
    <property type="match status" value="1"/>
</dbReference>
<keyword evidence="7" id="KW-0511">Multifunctional enzyme</keyword>
<comment type="similarity">
    <text evidence="4">In the C-terminal section; belongs to the phosphate acetyltransferase and butyryltransferase family.</text>
</comment>
<evidence type="ECO:0000256" key="1">
    <source>
        <dbReference type="ARBA" id="ARBA00001936"/>
    </source>
</evidence>
<dbReference type="SMART" id="SM00919">
    <property type="entry name" value="Malic_M"/>
    <property type="match status" value="1"/>
</dbReference>
<feature type="binding site" evidence="10">
    <location>
        <position position="162"/>
    </location>
    <ligand>
        <name>a divalent metal cation</name>
        <dbReference type="ChEBI" id="CHEBI:60240"/>
    </ligand>
</feature>
<evidence type="ECO:0000256" key="2">
    <source>
        <dbReference type="ARBA" id="ARBA00001946"/>
    </source>
</evidence>
<dbReference type="InterPro" id="IPR037062">
    <property type="entry name" value="Malic_N_dom_sf"/>
</dbReference>
<feature type="domain" description="Malic enzyme NAD-binding" evidence="11">
    <location>
        <begin position="163"/>
        <end position="399"/>
    </location>
</feature>
<evidence type="ECO:0000256" key="4">
    <source>
        <dbReference type="ARBA" id="ARBA00008756"/>
    </source>
</evidence>
<dbReference type="GO" id="GO:0004473">
    <property type="term" value="F:malate dehydrogenase (decarboxylating) (NADP+) activity"/>
    <property type="evidence" value="ECO:0007669"/>
    <property type="project" value="UniProtKB-EC"/>
</dbReference>
<dbReference type="FunFam" id="3.40.50.10380:FF:000003">
    <property type="entry name" value="NADP-dependent malic enzyme"/>
    <property type="match status" value="1"/>
</dbReference>
<evidence type="ECO:0000256" key="6">
    <source>
        <dbReference type="ARBA" id="ARBA00023002"/>
    </source>
</evidence>
<evidence type="ECO:0000256" key="8">
    <source>
        <dbReference type="PIRSR" id="PIRSR036684-1"/>
    </source>
</evidence>
<dbReference type="InterPro" id="IPR046346">
    <property type="entry name" value="Aminoacid_DH-like_N_sf"/>
</dbReference>
<evidence type="ECO:0000256" key="3">
    <source>
        <dbReference type="ARBA" id="ARBA00007686"/>
    </source>
</evidence>
<evidence type="ECO:0000256" key="9">
    <source>
        <dbReference type="PIRSR" id="PIRSR036684-2"/>
    </source>
</evidence>
<protein>
    <submittedName>
        <fullName evidence="13">Malate dehydrogenase (Oxaloacetate-decarboxylating)(NADP+)</fullName>
        <ecNumber evidence="13">1.1.1.40</ecNumber>
    </submittedName>
</protein>
<gene>
    <name evidence="13" type="ORF">HNP73_002325</name>
</gene>
<dbReference type="InterPro" id="IPR015884">
    <property type="entry name" value="Malic_enzyme_CS"/>
</dbReference>
<feature type="binding site" evidence="10">
    <location>
        <position position="286"/>
    </location>
    <ligand>
        <name>a divalent metal cation</name>
        <dbReference type="ChEBI" id="CHEBI:60240"/>
    </ligand>
</feature>
<dbReference type="Pfam" id="PF00390">
    <property type="entry name" value="malic"/>
    <property type="match status" value="1"/>
</dbReference>
<dbReference type="CDD" id="cd05311">
    <property type="entry name" value="NAD_bind_2_malic_enz"/>
    <property type="match status" value="1"/>
</dbReference>
<keyword evidence="6 13" id="KW-0560">Oxidoreductase</keyword>
<dbReference type="PROSITE" id="PS00331">
    <property type="entry name" value="MALIC_ENZYMES"/>
    <property type="match status" value="1"/>
</dbReference>
<dbReference type="Gene3D" id="3.40.50.720">
    <property type="entry name" value="NAD(P)-binding Rossmann-like Domain"/>
    <property type="match status" value="1"/>
</dbReference>
<dbReference type="AlphaFoldDB" id="A0A840SHA3"/>
<keyword evidence="14" id="KW-1185">Reference proteome</keyword>
<evidence type="ECO:0000256" key="10">
    <source>
        <dbReference type="PIRSR" id="PIRSR036684-3"/>
    </source>
</evidence>
<dbReference type="Proteomes" id="UP000549457">
    <property type="component" value="Unassembled WGS sequence"/>
</dbReference>
<evidence type="ECO:0000256" key="5">
    <source>
        <dbReference type="ARBA" id="ARBA00022723"/>
    </source>
</evidence>
<dbReference type="EC" id="1.1.1.40" evidence="13"/>
<comment type="cofactor">
    <cofactor evidence="2">
        <name>Mg(2+)</name>
        <dbReference type="ChEBI" id="CHEBI:18420"/>
    </cofactor>
</comment>
<dbReference type="RefSeq" id="WP_184149144.1">
    <property type="nucleotide sequence ID" value="NZ_JACHFM010000002.1"/>
</dbReference>
<dbReference type="EMBL" id="JACHFM010000002">
    <property type="protein sequence ID" value="MBB5222389.1"/>
    <property type="molecule type" value="Genomic_DNA"/>
</dbReference>
<feature type="binding site" evidence="10">
    <location>
        <begin position="76"/>
        <end position="83"/>
    </location>
    <ligand>
        <name>NADP(+)</name>
        <dbReference type="ChEBI" id="CHEBI:58349"/>
    </ligand>
</feature>
<sequence length="762" mass="81050">MSEELKREALAYHSVEPAGKLQILPTKPMATQRDLSLAYSPGVAYACEAIAEDPATAALYTGRANLVAVISNGTAVLGLGNIGALASKPVMEGKAALFKKFSGIDVMDLEVDETKVEEFVEAIARLEPTFGGINLEDISAPACFEIEKKLKARMKIPVFHDDQHGTAIVTAAGILNALEVTNRDIKTVRIACNGAGAAALACLDLLVSFGASKDNILVCDRKGVIHADRTDLDQYKGAYAAKTEARTLADAINGADIFLGLSAKDSVTQDMVRTMAARPIIFAMANPDPEIRPELVHEVRSDAIVATGRSDYPNQVNNVLCFPFIFRGALDCGATEINEAMKRACAEAIARLARIEASDVVLAAYGADSLHFGPEYIIPKPFDPRLIVEVAPIVAQAAMDSGVATRPIEDMDAYRERLQGFVFRSGLLMKPVFDQAARGPKRVVFAEGETERVLHAASQAVGLKIARPILIGNAETIAERAKELRLNIGPDGDVDVVDPATIDVDAYAEILHRRSGRSGINPREALRGVRNDPTVLACLMVESGEADAAICGVNGRFGHHLGLVEGIIGLRPGARSLATISGLVMPKGTFFIADAYVNLEPSADEIADVTELAAAAMLRMGVQPRAALVSHANFGDRPSASSRKMREAMEILRMRSPDFEVDGEMHADAALDVTLRSRAYKHSTLTGAANLFVMPNADAAHISLNLLKVLGGAVPVGPILLGAAKPVHIASQSVTVRGLLNLTAIAVVEAQTETAELRAAAE</sequence>
<evidence type="ECO:0000259" key="11">
    <source>
        <dbReference type="SMART" id="SM00919"/>
    </source>
</evidence>
<dbReference type="GO" id="GO:0046872">
    <property type="term" value="F:metal ion binding"/>
    <property type="evidence" value="ECO:0007669"/>
    <property type="project" value="UniProtKB-KW"/>
</dbReference>
<dbReference type="SUPFAM" id="SSF53223">
    <property type="entry name" value="Aminoacid dehydrogenase-like, N-terminal domain"/>
    <property type="match status" value="1"/>
</dbReference>
<dbReference type="InterPro" id="IPR051674">
    <property type="entry name" value="Malate_Decarboxylase"/>
</dbReference>
<evidence type="ECO:0000256" key="7">
    <source>
        <dbReference type="ARBA" id="ARBA00023268"/>
    </source>
</evidence>
<dbReference type="PIRSF" id="PIRSF036684">
    <property type="entry name" value="ME_PTA"/>
    <property type="match status" value="1"/>
</dbReference>
<feature type="active site" description="Proton acceptor" evidence="8">
    <location>
        <position position="94"/>
    </location>
</feature>